<dbReference type="PROSITE" id="PS51186">
    <property type="entry name" value="GNAT"/>
    <property type="match status" value="1"/>
</dbReference>
<dbReference type="SUPFAM" id="SSF55729">
    <property type="entry name" value="Acyl-CoA N-acyltransferases (Nat)"/>
    <property type="match status" value="1"/>
</dbReference>
<dbReference type="AlphaFoldDB" id="A0A7S2ZDK2"/>
<sequence length="265" mass="29878">MSAPAFVSVPSVVAKRSTSGPCNVGGNRRSHAKGGARVLTELCAELRSRIRSATEDDIDLLVDIYSDAFLGDAESVGLLKKPWFAWRKVEVRKQMSEMFDFINRDKVERLHMVYIAELDSTGQAAGFVQLMTMPCPFPPDRRPAPDLPYIGNLSVFHKYRRRGVASALVTHCEDVARSKGFSEIFLHVELGNLPASEMYSKLGYRAELVDPEYYSARGKTRRVYLRKVLVDDEEEDELESTEFSSASIFFDPNERVEKKNVPETT</sequence>
<evidence type="ECO:0000313" key="3">
    <source>
        <dbReference type="EMBL" id="CAE0036500.1"/>
    </source>
</evidence>
<proteinExistence type="predicted"/>
<evidence type="ECO:0000259" key="2">
    <source>
        <dbReference type="PROSITE" id="PS51186"/>
    </source>
</evidence>
<protein>
    <recommendedName>
        <fullName evidence="2">N-acetyltransferase domain-containing protein</fullName>
    </recommendedName>
</protein>
<dbReference type="Gene3D" id="3.40.630.30">
    <property type="match status" value="1"/>
</dbReference>
<dbReference type="GO" id="GO:0008080">
    <property type="term" value="F:N-acetyltransferase activity"/>
    <property type="evidence" value="ECO:0007669"/>
    <property type="project" value="InterPro"/>
</dbReference>
<keyword evidence="1" id="KW-0808">Transferase</keyword>
<feature type="domain" description="N-acetyltransferase" evidence="2">
    <location>
        <begin position="48"/>
        <end position="230"/>
    </location>
</feature>
<dbReference type="EMBL" id="HBHW01005951">
    <property type="protein sequence ID" value="CAE0036500.1"/>
    <property type="molecule type" value="Transcribed_RNA"/>
</dbReference>
<dbReference type="PANTHER" id="PTHR13947:SF37">
    <property type="entry name" value="LD18367P"/>
    <property type="match status" value="1"/>
</dbReference>
<dbReference type="PANTHER" id="PTHR13947">
    <property type="entry name" value="GNAT FAMILY N-ACETYLTRANSFERASE"/>
    <property type="match status" value="1"/>
</dbReference>
<reference evidence="3" key="1">
    <citation type="submission" date="2021-01" db="EMBL/GenBank/DDBJ databases">
        <authorList>
            <person name="Corre E."/>
            <person name="Pelletier E."/>
            <person name="Niang G."/>
            <person name="Scheremetjew M."/>
            <person name="Finn R."/>
            <person name="Kale V."/>
            <person name="Holt S."/>
            <person name="Cochrane G."/>
            <person name="Meng A."/>
            <person name="Brown T."/>
            <person name="Cohen L."/>
        </authorList>
    </citation>
    <scope>NUCLEOTIDE SEQUENCE</scope>
    <source>
        <strain evidence="3">CCMP 769</strain>
    </source>
</reference>
<dbReference type="InterPro" id="IPR016181">
    <property type="entry name" value="Acyl_CoA_acyltransferase"/>
</dbReference>
<accession>A0A7S2ZDK2</accession>
<gene>
    <name evidence="3" type="ORF">RMAR00112_LOCUS4450</name>
</gene>
<organism evidence="3">
    <name type="scientific">Rhodosorus marinus</name>
    <dbReference type="NCBI Taxonomy" id="101924"/>
    <lineage>
        <taxon>Eukaryota</taxon>
        <taxon>Rhodophyta</taxon>
        <taxon>Stylonematophyceae</taxon>
        <taxon>Stylonematales</taxon>
        <taxon>Stylonemataceae</taxon>
        <taxon>Rhodosorus</taxon>
    </lineage>
</organism>
<dbReference type="InterPro" id="IPR000182">
    <property type="entry name" value="GNAT_dom"/>
</dbReference>
<name>A0A7S2ZDK2_9RHOD</name>
<dbReference type="Pfam" id="PF00583">
    <property type="entry name" value="Acetyltransf_1"/>
    <property type="match status" value="1"/>
</dbReference>
<dbReference type="CDD" id="cd04301">
    <property type="entry name" value="NAT_SF"/>
    <property type="match status" value="1"/>
</dbReference>
<dbReference type="InterPro" id="IPR050769">
    <property type="entry name" value="NAT_camello-type"/>
</dbReference>
<evidence type="ECO:0000256" key="1">
    <source>
        <dbReference type="ARBA" id="ARBA00022679"/>
    </source>
</evidence>